<dbReference type="Proteomes" id="UP000248745">
    <property type="component" value="Unassembled WGS sequence"/>
</dbReference>
<organism evidence="2 3">
    <name type="scientific">Taibaiella soli</name>
    <dbReference type="NCBI Taxonomy" id="1649169"/>
    <lineage>
        <taxon>Bacteria</taxon>
        <taxon>Pseudomonadati</taxon>
        <taxon>Bacteroidota</taxon>
        <taxon>Chitinophagia</taxon>
        <taxon>Chitinophagales</taxon>
        <taxon>Chitinophagaceae</taxon>
        <taxon>Taibaiella</taxon>
    </lineage>
</organism>
<gene>
    <name evidence="2" type="ORF">DN068_11540</name>
</gene>
<dbReference type="PROSITE" id="PS51257">
    <property type="entry name" value="PROKAR_LIPOPROTEIN"/>
    <property type="match status" value="1"/>
</dbReference>
<evidence type="ECO:0000313" key="2">
    <source>
        <dbReference type="EMBL" id="PZF72491.1"/>
    </source>
</evidence>
<feature type="signal peptide" evidence="1">
    <location>
        <begin position="1"/>
        <end position="21"/>
    </location>
</feature>
<evidence type="ECO:0000256" key="1">
    <source>
        <dbReference type="SAM" id="SignalP"/>
    </source>
</evidence>
<protein>
    <recommendedName>
        <fullName evidence="4">DUF5018 domain-containing protein</fullName>
    </recommendedName>
</protein>
<proteinExistence type="predicted"/>
<evidence type="ECO:0008006" key="4">
    <source>
        <dbReference type="Google" id="ProtNLM"/>
    </source>
</evidence>
<name>A0A2W2AB22_9BACT</name>
<dbReference type="EMBL" id="QKTW01000017">
    <property type="protein sequence ID" value="PZF72491.1"/>
    <property type="molecule type" value="Genomic_DNA"/>
</dbReference>
<reference evidence="2 3" key="1">
    <citation type="submission" date="2018-06" db="EMBL/GenBank/DDBJ databases">
        <title>Mucibacter soli gen. nov., sp. nov., a new member of the family Chitinophagaceae producing mucin.</title>
        <authorList>
            <person name="Kim M.-K."/>
            <person name="Park S."/>
            <person name="Kim T.-S."/>
            <person name="Joung Y."/>
            <person name="Han J.-H."/>
            <person name="Kim S.B."/>
        </authorList>
    </citation>
    <scope>NUCLEOTIDE SEQUENCE [LARGE SCALE GENOMIC DNA]</scope>
    <source>
        <strain evidence="2 3">R1-15</strain>
    </source>
</reference>
<comment type="caution">
    <text evidence="2">The sequence shown here is derived from an EMBL/GenBank/DDBJ whole genome shotgun (WGS) entry which is preliminary data.</text>
</comment>
<keyword evidence="1" id="KW-0732">Signal</keyword>
<dbReference type="OrthoDB" id="1068913at2"/>
<feature type="chain" id="PRO_5016038576" description="DUF5018 domain-containing protein" evidence="1">
    <location>
        <begin position="22"/>
        <end position="237"/>
    </location>
</feature>
<keyword evidence="3" id="KW-1185">Reference proteome</keyword>
<dbReference type="AlphaFoldDB" id="A0A2W2AB22"/>
<sequence>MKKSYCIIVAIATATSFFSCSKSDTGDTLPTNYRIDDIHDIELQPSGTQTSILNLSAVYTGKIQERISLSLEDVPAGVGTDISITGGYPAFNTQIAFTDSSATPGTYPIKLVCEGSQTGKKSYTFNLVAKPEIDYNSVLAGTYTDCSNACTSSGGYTITIRPGDKPNKIYIDNIDNTGRTVFANIINNGQQISIPEQLVNYFIYRGGGVVVNSSELQLNLSAVYSSETINCVVYISK</sequence>
<evidence type="ECO:0000313" key="3">
    <source>
        <dbReference type="Proteomes" id="UP000248745"/>
    </source>
</evidence>
<dbReference type="RefSeq" id="WP_110999081.1">
    <property type="nucleotide sequence ID" value="NZ_QKTW01000017.1"/>
</dbReference>
<accession>A0A2W2AB22</accession>